<keyword evidence="2" id="KW-1185">Reference proteome</keyword>
<dbReference type="Proteomes" id="UP000221168">
    <property type="component" value="Unassembled WGS sequence"/>
</dbReference>
<comment type="caution">
    <text evidence="1">The sequence shown here is derived from an EMBL/GenBank/DDBJ whole genome shotgun (WGS) entry which is preliminary data.</text>
</comment>
<organism evidence="1 2">
    <name type="scientific">Zhengella mangrovi</name>
    <dbReference type="NCBI Taxonomy" id="1982044"/>
    <lineage>
        <taxon>Bacteria</taxon>
        <taxon>Pseudomonadati</taxon>
        <taxon>Pseudomonadota</taxon>
        <taxon>Alphaproteobacteria</taxon>
        <taxon>Hyphomicrobiales</taxon>
        <taxon>Notoacmeibacteraceae</taxon>
        <taxon>Zhengella</taxon>
    </lineage>
</organism>
<proteinExistence type="predicted"/>
<evidence type="ECO:0000313" key="1">
    <source>
        <dbReference type="EMBL" id="PHP66095.1"/>
    </source>
</evidence>
<dbReference type="OrthoDB" id="9811177at2"/>
<evidence type="ECO:0000313" key="2">
    <source>
        <dbReference type="Proteomes" id="UP000221168"/>
    </source>
</evidence>
<dbReference type="AlphaFoldDB" id="A0A2G1QKN1"/>
<name>A0A2G1QKN1_9HYPH</name>
<dbReference type="EMBL" id="PDVP01000010">
    <property type="protein sequence ID" value="PHP66095.1"/>
    <property type="molecule type" value="Genomic_DNA"/>
</dbReference>
<evidence type="ECO:0008006" key="3">
    <source>
        <dbReference type="Google" id="ProtNLM"/>
    </source>
</evidence>
<dbReference type="RefSeq" id="WP_099307360.1">
    <property type="nucleotide sequence ID" value="NZ_PDVP01000010.1"/>
</dbReference>
<protein>
    <recommendedName>
        <fullName evidence="3">Addiction module toxin RelE</fullName>
    </recommendedName>
</protein>
<reference evidence="1 2" key="1">
    <citation type="submission" date="2017-10" db="EMBL/GenBank/DDBJ databases">
        <title>Sedimentibacterium mangrovi gen. nov., sp. nov., a novel member of family Phyllobacteriacea isolated from mangrove sediment.</title>
        <authorList>
            <person name="Liao H."/>
            <person name="Tian Y."/>
        </authorList>
    </citation>
    <scope>NUCLEOTIDE SEQUENCE [LARGE SCALE GENOMIC DNA]</scope>
    <source>
        <strain evidence="1 2">X9-2-2</strain>
    </source>
</reference>
<accession>A0A2G1QKN1</accession>
<gene>
    <name evidence="1" type="ORF">CSC94_15970</name>
</gene>
<sequence>MTLRIEIAETDRFRLDCAMYGLDDAVKARKLDQLRADPVIGVQKPGQSRLWEWQSAGFVFSYLLADDLSRLVLVELRPKSAPETGLTERFWIWVDRIGKLKRLFGV</sequence>